<proteinExistence type="predicted"/>
<name>E2GLW3_9CAUD</name>
<sequence>MIVVENSNIVNWDKYPEFICALVMQTTEDLKTIDDFVCPKGEEITWLLDKSPRIVGDNVFIKNAKINCLGGLGFNGFVQSIDLPADLKEIHYKPKPKMDIKKYREEFV</sequence>
<evidence type="ECO:0000313" key="1">
    <source>
        <dbReference type="EMBL" id="ADO14396.1"/>
    </source>
</evidence>
<gene>
    <name evidence="1" type="ORF">AB1-25</name>
</gene>
<keyword evidence="2" id="KW-1185">Reference proteome</keyword>
<organism evidence="1 2">
    <name type="scientific">Acinetobacter phage AB1</name>
    <dbReference type="NCBI Taxonomy" id="889876"/>
    <lineage>
        <taxon>Viruses</taxon>
        <taxon>Duplodnaviria</taxon>
        <taxon>Heunggongvirae</taxon>
        <taxon>Uroviricota</taxon>
        <taxon>Caudoviricetes</taxon>
        <taxon>Obolenskvirus</taxon>
        <taxon>Obolenskvirus AB1</taxon>
    </lineage>
</organism>
<protein>
    <submittedName>
        <fullName evidence="1">AB1gp25</fullName>
    </submittedName>
</protein>
<accession>E2GLW3</accession>
<evidence type="ECO:0000313" key="2">
    <source>
        <dbReference type="Proteomes" id="UP000007045"/>
    </source>
</evidence>
<dbReference type="EMBL" id="HM368260">
    <property type="protein sequence ID" value="ADO14396.1"/>
    <property type="molecule type" value="Genomic_DNA"/>
</dbReference>
<dbReference type="Proteomes" id="UP000007045">
    <property type="component" value="Segment"/>
</dbReference>
<reference evidence="1 2" key="1">
    <citation type="journal article" date="2012" name="Gene">
        <title>Bioinformatic analysis of the Acinetobacter baumannii phage AB1 genome.</title>
        <authorList>
            <person name="Li P."/>
            <person name="Chen B."/>
            <person name="Song Z."/>
            <person name="Song Y."/>
            <person name="Yang Y."/>
            <person name="Ma P."/>
            <person name="Wang H."/>
            <person name="Ying J."/>
            <person name="Ren P."/>
            <person name="Yang L."/>
            <person name="Gao G."/>
            <person name="Jin S."/>
            <person name="Bao Q."/>
            <person name="Yang H."/>
        </authorList>
    </citation>
    <scope>NUCLEOTIDE SEQUENCE [LARGE SCALE GENOMIC DNA]</scope>
    <source>
        <strain evidence="1">AB1</strain>
    </source>
</reference>